<accession>A0A2V2YRK8</accession>
<dbReference type="Pfam" id="PF11738">
    <property type="entry name" value="DUF3298"/>
    <property type="match status" value="1"/>
</dbReference>
<sequence length="203" mass="22773">MAVQQPLVIHSHKVTHPKTELHIPVVSGAPNPAAEQAINTDIRKGVQMLISEQGSLEDPRSEMLGWFETKTNEKNVFSISLFNYAYTGGAHGMTLQKSLTFNTQSGHSYTLAQLFKPGADYVKRLSDLVAQQIAERDIQTLEPFKSIRPDQDYYIADRSLVVYFQLYELAAYAYGFVYFPISVYDLQDIMDENGPLGLMSASN</sequence>
<evidence type="ECO:0000313" key="3">
    <source>
        <dbReference type="EMBL" id="PWW00728.1"/>
    </source>
</evidence>
<keyword evidence="4" id="KW-1185">Reference proteome</keyword>
<gene>
    <name evidence="3" type="ORF">DFQ01_11281</name>
</gene>
<dbReference type="Gene3D" id="3.30.565.40">
    <property type="entry name" value="Fervidobacterium nodosum Rt17-B1 like"/>
    <property type="match status" value="1"/>
</dbReference>
<feature type="domain" description="DUF3298" evidence="1">
    <location>
        <begin position="113"/>
        <end position="182"/>
    </location>
</feature>
<evidence type="ECO:0000259" key="1">
    <source>
        <dbReference type="Pfam" id="PF11738"/>
    </source>
</evidence>
<dbReference type="RefSeq" id="WP_110044947.1">
    <property type="nucleotide sequence ID" value="NZ_CP054612.1"/>
</dbReference>
<protein>
    <submittedName>
        <fullName evidence="3">Uncharacterized protein DUF4163</fullName>
    </submittedName>
</protein>
<dbReference type="Proteomes" id="UP000246635">
    <property type="component" value="Unassembled WGS sequence"/>
</dbReference>
<dbReference type="InterPro" id="IPR037126">
    <property type="entry name" value="PdaC/RsiV-like_sf"/>
</dbReference>
<reference evidence="3 4" key="1">
    <citation type="submission" date="2018-05" db="EMBL/GenBank/DDBJ databases">
        <title>Genomic Encyclopedia of Type Strains, Phase III (KMG-III): the genomes of soil and plant-associated and newly described type strains.</title>
        <authorList>
            <person name="Whitman W."/>
        </authorList>
    </citation>
    <scope>NUCLEOTIDE SEQUENCE [LARGE SCALE GENOMIC DNA]</scope>
    <source>
        <strain evidence="3 4">CECT 5696</strain>
    </source>
</reference>
<feature type="domain" description="Deacetylase PdaC" evidence="2">
    <location>
        <begin position="19"/>
        <end position="94"/>
    </location>
</feature>
<dbReference type="Gene3D" id="3.90.640.20">
    <property type="entry name" value="Heat-shock cognate protein, ATPase"/>
    <property type="match status" value="1"/>
</dbReference>
<dbReference type="AlphaFoldDB" id="A0A2V2YRK8"/>
<dbReference type="InterPro" id="IPR025303">
    <property type="entry name" value="PdaC"/>
</dbReference>
<evidence type="ECO:0000313" key="4">
    <source>
        <dbReference type="Proteomes" id="UP000246635"/>
    </source>
</evidence>
<name>A0A2V2YRK8_9BACL</name>
<proteinExistence type="predicted"/>
<organism evidence="3 4">
    <name type="scientific">Paenibacillus cellulosilyticus</name>
    <dbReference type="NCBI Taxonomy" id="375489"/>
    <lineage>
        <taxon>Bacteria</taxon>
        <taxon>Bacillati</taxon>
        <taxon>Bacillota</taxon>
        <taxon>Bacilli</taxon>
        <taxon>Bacillales</taxon>
        <taxon>Paenibacillaceae</taxon>
        <taxon>Paenibacillus</taxon>
    </lineage>
</organism>
<dbReference type="Pfam" id="PF13739">
    <property type="entry name" value="PdaC"/>
    <property type="match status" value="1"/>
</dbReference>
<dbReference type="InterPro" id="IPR021729">
    <property type="entry name" value="DUF3298"/>
</dbReference>
<comment type="caution">
    <text evidence="3">The sequence shown here is derived from an EMBL/GenBank/DDBJ whole genome shotgun (WGS) entry which is preliminary data.</text>
</comment>
<dbReference type="EMBL" id="QGTQ01000012">
    <property type="protein sequence ID" value="PWW00728.1"/>
    <property type="molecule type" value="Genomic_DNA"/>
</dbReference>
<evidence type="ECO:0000259" key="2">
    <source>
        <dbReference type="Pfam" id="PF13739"/>
    </source>
</evidence>
<dbReference type="OrthoDB" id="5637at2"/>